<proteinExistence type="predicted"/>
<organism evidence="1 2">
    <name type="scientific">Polyporus arcularius HHB13444</name>
    <dbReference type="NCBI Taxonomy" id="1314778"/>
    <lineage>
        <taxon>Eukaryota</taxon>
        <taxon>Fungi</taxon>
        <taxon>Dikarya</taxon>
        <taxon>Basidiomycota</taxon>
        <taxon>Agaricomycotina</taxon>
        <taxon>Agaricomycetes</taxon>
        <taxon>Polyporales</taxon>
        <taxon>Polyporaceae</taxon>
        <taxon>Polyporus</taxon>
    </lineage>
</organism>
<sequence>RRGYTRHQRLLSLLQPANMSGDETDGPEKKHPPVWRIIIATWQSKTFRDFLWALDQMYREDWAKRRAGGNPPRVRVLRTELPDGEEEGIAPIGLPRNCYDDAWLALQPEYVLRDLEISDEVYDFSL</sequence>
<feature type="non-terminal residue" evidence="1">
    <location>
        <position position="1"/>
    </location>
</feature>
<gene>
    <name evidence="1" type="ORF">K466DRAFT_504056</name>
</gene>
<evidence type="ECO:0000313" key="2">
    <source>
        <dbReference type="Proteomes" id="UP000308197"/>
    </source>
</evidence>
<accession>A0A5C3P3L1</accession>
<name>A0A5C3P3L1_9APHY</name>
<dbReference type="AlphaFoldDB" id="A0A5C3P3L1"/>
<dbReference type="InParanoid" id="A0A5C3P3L1"/>
<reference evidence="1 2" key="1">
    <citation type="journal article" date="2019" name="Nat. Ecol. Evol.">
        <title>Megaphylogeny resolves global patterns of mushroom evolution.</title>
        <authorList>
            <person name="Varga T."/>
            <person name="Krizsan K."/>
            <person name="Foldi C."/>
            <person name="Dima B."/>
            <person name="Sanchez-Garcia M."/>
            <person name="Sanchez-Ramirez S."/>
            <person name="Szollosi G.J."/>
            <person name="Szarkandi J.G."/>
            <person name="Papp V."/>
            <person name="Albert L."/>
            <person name="Andreopoulos W."/>
            <person name="Angelini C."/>
            <person name="Antonin V."/>
            <person name="Barry K.W."/>
            <person name="Bougher N.L."/>
            <person name="Buchanan P."/>
            <person name="Buyck B."/>
            <person name="Bense V."/>
            <person name="Catcheside P."/>
            <person name="Chovatia M."/>
            <person name="Cooper J."/>
            <person name="Damon W."/>
            <person name="Desjardin D."/>
            <person name="Finy P."/>
            <person name="Geml J."/>
            <person name="Haridas S."/>
            <person name="Hughes K."/>
            <person name="Justo A."/>
            <person name="Karasinski D."/>
            <person name="Kautmanova I."/>
            <person name="Kiss B."/>
            <person name="Kocsube S."/>
            <person name="Kotiranta H."/>
            <person name="LaButti K.M."/>
            <person name="Lechner B.E."/>
            <person name="Liimatainen K."/>
            <person name="Lipzen A."/>
            <person name="Lukacs Z."/>
            <person name="Mihaltcheva S."/>
            <person name="Morgado L.N."/>
            <person name="Niskanen T."/>
            <person name="Noordeloos M.E."/>
            <person name="Ohm R.A."/>
            <person name="Ortiz-Santana B."/>
            <person name="Ovrebo C."/>
            <person name="Racz N."/>
            <person name="Riley R."/>
            <person name="Savchenko A."/>
            <person name="Shiryaev A."/>
            <person name="Soop K."/>
            <person name="Spirin V."/>
            <person name="Szebenyi C."/>
            <person name="Tomsovsky M."/>
            <person name="Tulloss R.E."/>
            <person name="Uehling J."/>
            <person name="Grigoriev I.V."/>
            <person name="Vagvolgyi C."/>
            <person name="Papp T."/>
            <person name="Martin F.M."/>
            <person name="Miettinen O."/>
            <person name="Hibbett D.S."/>
            <person name="Nagy L.G."/>
        </authorList>
    </citation>
    <scope>NUCLEOTIDE SEQUENCE [LARGE SCALE GENOMIC DNA]</scope>
    <source>
        <strain evidence="1 2">HHB13444</strain>
    </source>
</reference>
<protein>
    <submittedName>
        <fullName evidence="1">Uncharacterized protein</fullName>
    </submittedName>
</protein>
<dbReference type="Proteomes" id="UP000308197">
    <property type="component" value="Unassembled WGS sequence"/>
</dbReference>
<dbReference type="EMBL" id="ML211794">
    <property type="protein sequence ID" value="TFK80343.1"/>
    <property type="molecule type" value="Genomic_DNA"/>
</dbReference>
<evidence type="ECO:0000313" key="1">
    <source>
        <dbReference type="EMBL" id="TFK80343.1"/>
    </source>
</evidence>
<keyword evidence="2" id="KW-1185">Reference proteome</keyword>